<dbReference type="EMBL" id="FPIB01000017">
    <property type="protein sequence ID" value="SFV90585.1"/>
    <property type="molecule type" value="Genomic_DNA"/>
</dbReference>
<dbReference type="PANTHER" id="PTHR42146:SF1">
    <property type="entry name" value="OLIGORIBONUCLEASE NRNB"/>
    <property type="match status" value="1"/>
</dbReference>
<dbReference type="InterPro" id="IPR038763">
    <property type="entry name" value="DHH_sf"/>
</dbReference>
<dbReference type="InterPro" id="IPR052968">
    <property type="entry name" value="Nucleotide_metab_enz"/>
</dbReference>
<organism evidence="2">
    <name type="scientific">hydrothermal vent metagenome</name>
    <dbReference type="NCBI Taxonomy" id="652676"/>
    <lineage>
        <taxon>unclassified sequences</taxon>
        <taxon>metagenomes</taxon>
        <taxon>ecological metagenomes</taxon>
    </lineage>
</organism>
<evidence type="ECO:0000313" key="2">
    <source>
        <dbReference type="EMBL" id="SFV90585.1"/>
    </source>
</evidence>
<dbReference type="GO" id="GO:0003676">
    <property type="term" value="F:nucleic acid binding"/>
    <property type="evidence" value="ECO:0007669"/>
    <property type="project" value="InterPro"/>
</dbReference>
<dbReference type="Gene3D" id="3.10.310.30">
    <property type="match status" value="1"/>
</dbReference>
<sequence>MIKQPYLYHLSHIDLDGYGCQYLTTKCFEHVSCYNANYGPEVTARLEEMIAQIEQDIFLQGNDIERLILITDLNLTTKEGNWIEKEAVRIGAKLQLLDHHATGANAAERFAWYKLDTSRCATLITYDWLQQHYVFDTTNEYANIVKAINAIDIWREQDSYFEYGKVMLGMISGAREINRILFPDEDRAFKLAMIEAAKTRIDKQDAPILLDDDLHQIKKAFFNKGENNTKDNLVAYYVTDLLTKEKQRLTIHYKDYKGILGYNVGNTSIIGNTFLVNNPDYDFYMDVNFRGNFSLRSNNKLDVSQMAAQIGNGGGHPNASGGKIDGYKDSFVYKEVRDFVQRYINENS</sequence>
<accession>A0A1W1E9D0</accession>
<feature type="domain" description="DHHA1" evidence="1">
    <location>
        <begin position="291"/>
        <end position="342"/>
    </location>
</feature>
<evidence type="ECO:0000259" key="1">
    <source>
        <dbReference type="Pfam" id="PF02272"/>
    </source>
</evidence>
<reference evidence="2" key="1">
    <citation type="submission" date="2016-10" db="EMBL/GenBank/DDBJ databases">
        <authorList>
            <person name="de Groot N.N."/>
        </authorList>
    </citation>
    <scope>NUCLEOTIDE SEQUENCE</scope>
</reference>
<dbReference type="SUPFAM" id="SSF64182">
    <property type="entry name" value="DHH phosphoesterases"/>
    <property type="match status" value="1"/>
</dbReference>
<dbReference type="InterPro" id="IPR003156">
    <property type="entry name" value="DHHA1_dom"/>
</dbReference>
<dbReference type="Pfam" id="PF02272">
    <property type="entry name" value="DHHA1"/>
    <property type="match status" value="1"/>
</dbReference>
<dbReference type="PANTHER" id="PTHR42146">
    <property type="entry name" value="3',5'-CYCLIC-NUCLEOTIDE PHOSPHODIESTERASE"/>
    <property type="match status" value="1"/>
</dbReference>
<dbReference type="AlphaFoldDB" id="A0A1W1E9D0"/>
<gene>
    <name evidence="2" type="ORF">MNB_SV-4-910</name>
</gene>
<name>A0A1W1E9D0_9ZZZZ</name>
<proteinExistence type="predicted"/>
<protein>
    <submittedName>
        <fullName evidence="2">3'-to-5' oligoribonuclease B, Bacillus type</fullName>
    </submittedName>
</protein>